<dbReference type="PROSITE" id="PS50109">
    <property type="entry name" value="HIS_KIN"/>
    <property type="match status" value="1"/>
</dbReference>
<dbReference type="Pfam" id="PF07730">
    <property type="entry name" value="HisKA_3"/>
    <property type="match status" value="1"/>
</dbReference>
<dbReference type="Gene3D" id="3.30.565.10">
    <property type="entry name" value="Histidine kinase-like ATPase, C-terminal domain"/>
    <property type="match status" value="1"/>
</dbReference>
<feature type="domain" description="PAS" evidence="20">
    <location>
        <begin position="28"/>
        <end position="100"/>
    </location>
</feature>
<dbReference type="InterPro" id="IPR001610">
    <property type="entry name" value="PAC"/>
</dbReference>
<evidence type="ECO:0000256" key="3">
    <source>
        <dbReference type="ARBA" id="ARBA00004496"/>
    </source>
</evidence>
<evidence type="ECO:0000256" key="8">
    <source>
        <dbReference type="ARBA" id="ARBA00022553"/>
    </source>
</evidence>
<accession>A0A972FB27</accession>
<evidence type="ECO:0000256" key="2">
    <source>
        <dbReference type="ARBA" id="ARBA00001966"/>
    </source>
</evidence>
<keyword evidence="8" id="KW-0597">Phosphoprotein</keyword>
<evidence type="ECO:0000256" key="17">
    <source>
        <dbReference type="ARBA" id="ARBA00024827"/>
    </source>
</evidence>
<dbReference type="SMART" id="SM00086">
    <property type="entry name" value="PAC"/>
    <property type="match status" value="1"/>
</dbReference>
<keyword evidence="11" id="KW-0547">Nucleotide-binding</keyword>
<evidence type="ECO:0000259" key="19">
    <source>
        <dbReference type="PROSITE" id="PS50109"/>
    </source>
</evidence>
<evidence type="ECO:0000256" key="7">
    <source>
        <dbReference type="ARBA" id="ARBA00022490"/>
    </source>
</evidence>
<evidence type="ECO:0000256" key="13">
    <source>
        <dbReference type="ARBA" id="ARBA00022840"/>
    </source>
</evidence>
<dbReference type="EC" id="2.7.13.3" evidence="4"/>
<dbReference type="NCBIfam" id="TIGR00229">
    <property type="entry name" value="sensory_box"/>
    <property type="match status" value="1"/>
</dbReference>
<dbReference type="Gene3D" id="3.30.450.20">
    <property type="entry name" value="PAS domain"/>
    <property type="match status" value="1"/>
</dbReference>
<comment type="subcellular location">
    <subcellularLocation>
        <location evidence="3">Cytoplasm</location>
    </subcellularLocation>
</comment>
<dbReference type="InterPro" id="IPR050482">
    <property type="entry name" value="Sensor_HK_TwoCompSys"/>
</dbReference>
<dbReference type="PANTHER" id="PTHR24421:SF10">
    <property type="entry name" value="NITRATE_NITRITE SENSOR PROTEIN NARQ"/>
    <property type="match status" value="1"/>
</dbReference>
<dbReference type="InterPro" id="IPR004358">
    <property type="entry name" value="Sig_transdc_His_kin-like_C"/>
</dbReference>
<dbReference type="SMART" id="SM00091">
    <property type="entry name" value="PAS"/>
    <property type="match status" value="1"/>
</dbReference>
<dbReference type="PROSITE" id="PS50112">
    <property type="entry name" value="PAS"/>
    <property type="match status" value="1"/>
</dbReference>
<dbReference type="SMART" id="SM00387">
    <property type="entry name" value="HATPase_c"/>
    <property type="match status" value="1"/>
</dbReference>
<dbReference type="SUPFAM" id="SSF55785">
    <property type="entry name" value="PYP-like sensor domain (PAS domain)"/>
    <property type="match status" value="1"/>
</dbReference>
<dbReference type="GO" id="GO:0005737">
    <property type="term" value="C:cytoplasm"/>
    <property type="evidence" value="ECO:0007669"/>
    <property type="project" value="UniProtKB-SubCell"/>
</dbReference>
<protein>
    <recommendedName>
        <fullName evidence="5">Oxygen sensor histidine kinase NreB</fullName>
        <ecNumber evidence="4">2.7.13.3</ecNumber>
    </recommendedName>
    <alternativeName>
        <fullName evidence="18">Nitrogen regulation protein B</fullName>
    </alternativeName>
</protein>
<evidence type="ECO:0000256" key="5">
    <source>
        <dbReference type="ARBA" id="ARBA00017322"/>
    </source>
</evidence>
<dbReference type="Gene3D" id="1.20.5.1930">
    <property type="match status" value="1"/>
</dbReference>
<dbReference type="GO" id="GO:0005524">
    <property type="term" value="F:ATP binding"/>
    <property type="evidence" value="ECO:0007669"/>
    <property type="project" value="UniProtKB-KW"/>
</dbReference>
<dbReference type="SUPFAM" id="SSF55874">
    <property type="entry name" value="ATPase domain of HSP90 chaperone/DNA topoisomerase II/histidine kinase"/>
    <property type="match status" value="1"/>
</dbReference>
<sequence>METKPARTCATDMETTQENQARKALEDSETRLRLAMKATGLGLWDFRRGEEIVGSNDEVARLLGYRPEEFAETRAAFVARLHPDDRERVRRCFRDYLDGRRDDYAIEFRMRTRDGHYRWFRSVGQIVERDPGGNASRVIGTYLDIDEQVRAMARLEELSARLLSVQEDERGRLARELHDELGQRLTAIKFNVHAIGRDPQAADVSRRVADCLTLLDDTLARVRERALDLRPTLLDDMGLGAALEWYCRRQEERADVCILLDGVDRLGALPDELVTNAYRLVQESVSNALRHSGCSTICVSLECQPDCLQIVVTDDGQGFDPAPDGSAGFGLMAMRERVALVGGRFSLGSVVGQGTRITAALPIEPGMQP</sequence>
<evidence type="ECO:0000256" key="10">
    <source>
        <dbReference type="ARBA" id="ARBA00022723"/>
    </source>
</evidence>
<dbReference type="GO" id="GO:0016020">
    <property type="term" value="C:membrane"/>
    <property type="evidence" value="ECO:0007669"/>
    <property type="project" value="InterPro"/>
</dbReference>
<comment type="cofactor">
    <cofactor evidence="2">
        <name>[4Fe-4S] cluster</name>
        <dbReference type="ChEBI" id="CHEBI:49883"/>
    </cofactor>
</comment>
<dbReference type="GO" id="GO:0051539">
    <property type="term" value="F:4 iron, 4 sulfur cluster binding"/>
    <property type="evidence" value="ECO:0007669"/>
    <property type="project" value="UniProtKB-KW"/>
</dbReference>
<keyword evidence="13" id="KW-0067">ATP-binding</keyword>
<keyword evidence="9" id="KW-0808">Transferase</keyword>
<evidence type="ECO:0000259" key="21">
    <source>
        <dbReference type="PROSITE" id="PS50113"/>
    </source>
</evidence>
<comment type="catalytic activity">
    <reaction evidence="1">
        <text>ATP + protein L-histidine = ADP + protein N-phospho-L-histidine.</text>
        <dbReference type="EC" id="2.7.13.3"/>
    </reaction>
</comment>
<dbReference type="Proteomes" id="UP000599523">
    <property type="component" value="Unassembled WGS sequence"/>
</dbReference>
<dbReference type="PRINTS" id="PR00344">
    <property type="entry name" value="BCTRLSENSOR"/>
</dbReference>
<comment type="caution">
    <text evidence="22">The sequence shown here is derived from an EMBL/GenBank/DDBJ whole genome shotgun (WGS) entry which is preliminary data.</text>
</comment>
<dbReference type="InterPro" id="IPR000700">
    <property type="entry name" value="PAS-assoc_C"/>
</dbReference>
<dbReference type="InterPro" id="IPR036890">
    <property type="entry name" value="HATPase_C_sf"/>
</dbReference>
<dbReference type="CDD" id="cd00130">
    <property type="entry name" value="PAS"/>
    <property type="match status" value="1"/>
</dbReference>
<gene>
    <name evidence="22" type="ORF">GPA21_03300</name>
</gene>
<dbReference type="AlphaFoldDB" id="A0A972FB27"/>
<dbReference type="InterPro" id="IPR035965">
    <property type="entry name" value="PAS-like_dom_sf"/>
</dbReference>
<keyword evidence="23" id="KW-1185">Reference proteome</keyword>
<feature type="domain" description="Histidine kinase" evidence="19">
    <location>
        <begin position="279"/>
        <end position="365"/>
    </location>
</feature>
<organism evidence="22 23">
    <name type="scientific">Azoarcus taiwanensis</name>
    <dbReference type="NCBI Taxonomy" id="666964"/>
    <lineage>
        <taxon>Bacteria</taxon>
        <taxon>Pseudomonadati</taxon>
        <taxon>Pseudomonadota</taxon>
        <taxon>Betaproteobacteria</taxon>
        <taxon>Rhodocyclales</taxon>
        <taxon>Zoogloeaceae</taxon>
        <taxon>Azoarcus</taxon>
    </lineage>
</organism>
<keyword evidence="6" id="KW-0004">4Fe-4S</keyword>
<evidence type="ECO:0000256" key="12">
    <source>
        <dbReference type="ARBA" id="ARBA00022777"/>
    </source>
</evidence>
<dbReference type="PROSITE" id="PS50113">
    <property type="entry name" value="PAC"/>
    <property type="match status" value="1"/>
</dbReference>
<evidence type="ECO:0000256" key="9">
    <source>
        <dbReference type="ARBA" id="ARBA00022679"/>
    </source>
</evidence>
<evidence type="ECO:0000256" key="4">
    <source>
        <dbReference type="ARBA" id="ARBA00012438"/>
    </source>
</evidence>
<evidence type="ECO:0000256" key="16">
    <source>
        <dbReference type="ARBA" id="ARBA00023014"/>
    </source>
</evidence>
<dbReference type="InterPro" id="IPR005467">
    <property type="entry name" value="His_kinase_dom"/>
</dbReference>
<dbReference type="GO" id="GO:0046872">
    <property type="term" value="F:metal ion binding"/>
    <property type="evidence" value="ECO:0007669"/>
    <property type="project" value="UniProtKB-KW"/>
</dbReference>
<feature type="domain" description="PAC" evidence="21">
    <location>
        <begin position="104"/>
        <end position="157"/>
    </location>
</feature>
<evidence type="ECO:0000313" key="22">
    <source>
        <dbReference type="EMBL" id="NMG01998.1"/>
    </source>
</evidence>
<dbReference type="CDD" id="cd16917">
    <property type="entry name" value="HATPase_UhpB-NarQ-NarX-like"/>
    <property type="match status" value="1"/>
</dbReference>
<keyword evidence="15" id="KW-0902">Two-component regulatory system</keyword>
<evidence type="ECO:0000259" key="20">
    <source>
        <dbReference type="PROSITE" id="PS50112"/>
    </source>
</evidence>
<dbReference type="GO" id="GO:0046983">
    <property type="term" value="F:protein dimerization activity"/>
    <property type="evidence" value="ECO:0007669"/>
    <property type="project" value="InterPro"/>
</dbReference>
<evidence type="ECO:0000256" key="11">
    <source>
        <dbReference type="ARBA" id="ARBA00022741"/>
    </source>
</evidence>
<keyword evidence="10" id="KW-0479">Metal-binding</keyword>
<evidence type="ECO:0000256" key="14">
    <source>
        <dbReference type="ARBA" id="ARBA00023004"/>
    </source>
</evidence>
<keyword evidence="16" id="KW-0411">Iron-sulfur</keyword>
<keyword evidence="7" id="KW-0963">Cytoplasm</keyword>
<dbReference type="InterPro" id="IPR003594">
    <property type="entry name" value="HATPase_dom"/>
</dbReference>
<proteinExistence type="predicted"/>
<comment type="function">
    <text evidence="17">Member of the two-component regulatory system NreB/NreC involved in the control of dissimilatory nitrate/nitrite reduction in response to oxygen. NreB functions as a direct oxygen sensor histidine kinase which is autophosphorylated, in the absence of oxygen, probably at the conserved histidine residue, and transfers its phosphate group probably to a conserved aspartate residue of NreC. NreB/NreC activates the expression of the nitrate (narGHJI) and nitrite (nir) reductase operons, as well as the putative nitrate transporter gene narT.</text>
</comment>
<evidence type="ECO:0000313" key="23">
    <source>
        <dbReference type="Proteomes" id="UP000599523"/>
    </source>
</evidence>
<evidence type="ECO:0000256" key="18">
    <source>
        <dbReference type="ARBA" id="ARBA00030800"/>
    </source>
</evidence>
<keyword evidence="12" id="KW-0418">Kinase</keyword>
<dbReference type="GO" id="GO:0000155">
    <property type="term" value="F:phosphorelay sensor kinase activity"/>
    <property type="evidence" value="ECO:0007669"/>
    <property type="project" value="InterPro"/>
</dbReference>
<dbReference type="EMBL" id="WTVM01000012">
    <property type="protein sequence ID" value="NMG01998.1"/>
    <property type="molecule type" value="Genomic_DNA"/>
</dbReference>
<dbReference type="InterPro" id="IPR013655">
    <property type="entry name" value="PAS_fold_3"/>
</dbReference>
<evidence type="ECO:0000256" key="1">
    <source>
        <dbReference type="ARBA" id="ARBA00000085"/>
    </source>
</evidence>
<name>A0A972FB27_9RHOO</name>
<dbReference type="PANTHER" id="PTHR24421">
    <property type="entry name" value="NITRATE/NITRITE SENSOR PROTEIN NARX-RELATED"/>
    <property type="match status" value="1"/>
</dbReference>
<dbReference type="Pfam" id="PF02518">
    <property type="entry name" value="HATPase_c"/>
    <property type="match status" value="1"/>
</dbReference>
<evidence type="ECO:0000256" key="15">
    <source>
        <dbReference type="ARBA" id="ARBA00023012"/>
    </source>
</evidence>
<dbReference type="InterPro" id="IPR011712">
    <property type="entry name" value="Sig_transdc_His_kin_sub3_dim/P"/>
</dbReference>
<reference evidence="22" key="1">
    <citation type="submission" date="2019-12" db="EMBL/GenBank/DDBJ databases">
        <title>Comparative genomics gives insights into the taxonomy of the Azoarcus-Aromatoleum group and reveals separate origins of nif in the plant-associated Azoarcus and non-plant-associated Aromatoleum sub-groups.</title>
        <authorList>
            <person name="Lafos M."/>
            <person name="Maluk M."/>
            <person name="Batista M."/>
            <person name="Junghare M."/>
            <person name="Carmona M."/>
            <person name="Faoro H."/>
            <person name="Cruz L.M."/>
            <person name="Battistoni F."/>
            <person name="De Souza E."/>
            <person name="Pedrosa F."/>
            <person name="Chen W.-M."/>
            <person name="Poole P.S."/>
            <person name="Dixon R.A."/>
            <person name="James E.K."/>
        </authorList>
    </citation>
    <scope>NUCLEOTIDE SEQUENCE</scope>
    <source>
        <strain evidence="22">NSC3</strain>
    </source>
</reference>
<keyword evidence="14" id="KW-0408">Iron</keyword>
<evidence type="ECO:0000256" key="6">
    <source>
        <dbReference type="ARBA" id="ARBA00022485"/>
    </source>
</evidence>
<dbReference type="Pfam" id="PF08447">
    <property type="entry name" value="PAS_3"/>
    <property type="match status" value="1"/>
</dbReference>
<dbReference type="InterPro" id="IPR000014">
    <property type="entry name" value="PAS"/>
</dbReference>